<feature type="compositionally biased region" description="Acidic residues" evidence="1">
    <location>
        <begin position="728"/>
        <end position="738"/>
    </location>
</feature>
<reference evidence="2 3" key="1">
    <citation type="submission" date="2016-03" db="EMBL/GenBank/DDBJ databases">
        <title>The draft genome sequence of Fonsecaea nubica causative agent of cutaneous subcutaneous infection in human host.</title>
        <authorList>
            <person name="Costa F."/>
            <person name="Sybren D.H."/>
            <person name="Raittz R.T."/>
            <person name="Weiss V.A."/>
            <person name="Leao A.C."/>
            <person name="Gomes R."/>
            <person name="De Souza E.M."/>
            <person name="Pedrosa F.O."/>
            <person name="Steffens M.B."/>
            <person name="Bombassaro A."/>
            <person name="Tadra-Sfeir M.Z."/>
            <person name="Moreno L.F."/>
            <person name="Najafzadeh M.J."/>
            <person name="Felipe M.S."/>
            <person name="Teixeira M."/>
            <person name="Sun J."/>
            <person name="Xi L."/>
            <person name="Castro M.A."/>
            <person name="Vicente V.A."/>
        </authorList>
    </citation>
    <scope>NUCLEOTIDE SEQUENCE [LARGE SCALE GENOMIC DNA]</scope>
    <source>
        <strain evidence="2 3">CBS 269.64</strain>
    </source>
</reference>
<accession>A0A178DF54</accession>
<dbReference type="Proteomes" id="UP000185904">
    <property type="component" value="Unassembled WGS sequence"/>
</dbReference>
<feature type="region of interest" description="Disordered" evidence="1">
    <location>
        <begin position="442"/>
        <end position="643"/>
    </location>
</feature>
<feature type="region of interest" description="Disordered" evidence="1">
    <location>
        <begin position="689"/>
        <end position="747"/>
    </location>
</feature>
<feature type="compositionally biased region" description="Basic and acidic residues" evidence="1">
    <location>
        <begin position="555"/>
        <end position="571"/>
    </location>
</feature>
<feature type="region of interest" description="Disordered" evidence="1">
    <location>
        <begin position="22"/>
        <end position="59"/>
    </location>
</feature>
<feature type="compositionally biased region" description="Basic and acidic residues" evidence="1">
    <location>
        <begin position="231"/>
        <end position="254"/>
    </location>
</feature>
<feature type="compositionally biased region" description="Basic and acidic residues" evidence="1">
    <location>
        <begin position="462"/>
        <end position="498"/>
    </location>
</feature>
<dbReference type="EMBL" id="LVCJ01000003">
    <property type="protein sequence ID" value="OAL39831.1"/>
    <property type="molecule type" value="Genomic_DNA"/>
</dbReference>
<feature type="compositionally biased region" description="Low complexity" evidence="1">
    <location>
        <begin position="221"/>
        <end position="230"/>
    </location>
</feature>
<evidence type="ECO:0000256" key="1">
    <source>
        <dbReference type="SAM" id="MobiDB-lite"/>
    </source>
</evidence>
<gene>
    <name evidence="2" type="ORF">AYO20_00743</name>
</gene>
<comment type="caution">
    <text evidence="2">The sequence shown here is derived from an EMBL/GenBank/DDBJ whole genome shotgun (WGS) entry which is preliminary data.</text>
</comment>
<dbReference type="OrthoDB" id="5339076at2759"/>
<feature type="compositionally biased region" description="Low complexity" evidence="1">
    <location>
        <begin position="524"/>
        <end position="542"/>
    </location>
</feature>
<dbReference type="Pfam" id="PF10336">
    <property type="entry name" value="DUF2420"/>
    <property type="match status" value="1"/>
</dbReference>
<name>A0A178DF54_9EURO</name>
<feature type="compositionally biased region" description="Basic and acidic residues" evidence="1">
    <location>
        <begin position="159"/>
        <end position="179"/>
    </location>
</feature>
<feature type="compositionally biased region" description="Acidic residues" evidence="1">
    <location>
        <begin position="543"/>
        <end position="554"/>
    </location>
</feature>
<feature type="compositionally biased region" description="Acidic residues" evidence="1">
    <location>
        <begin position="445"/>
        <end position="461"/>
    </location>
</feature>
<feature type="compositionally biased region" description="Polar residues" evidence="1">
    <location>
        <begin position="272"/>
        <end position="282"/>
    </location>
</feature>
<feature type="region of interest" description="Disordered" evidence="1">
    <location>
        <begin position="136"/>
        <end position="298"/>
    </location>
</feature>
<dbReference type="InterPro" id="IPR018822">
    <property type="entry name" value="UPF0646"/>
</dbReference>
<dbReference type="AlphaFoldDB" id="A0A178DF54"/>
<evidence type="ECO:0000313" key="2">
    <source>
        <dbReference type="EMBL" id="OAL39831.1"/>
    </source>
</evidence>
<feature type="compositionally biased region" description="Basic and acidic residues" evidence="1">
    <location>
        <begin position="283"/>
        <end position="296"/>
    </location>
</feature>
<sequence length="747" mass="81518">MAAIPSFAFPDMDVSQLDDKMDVASSPFRQPDDIDIDLDSIRDPSVIGSPHDDMVDDPVAPLDTELDVMEDQFDETLPDDDMKDEQNTSMLTEQPDLDFNMDGSLEEVQGDEDEDILYEDEEDITAVVQDVEVVDEYNEPEGHPQPFQEVEADVISEETGERFEQENHADIDTNQDKGLTDVARASLPPAHDAAQEQGETHAPNTEIPSTSTEYVAGQDGENQAAEQTQAEQHDDGAELPEQRPEAEAEAKAEPETETDTLPGETVSGPETDVQTRTQSSESAPHDQYEETAKNEADSAALSVHPVTLVYLEEEMSLFPPMLGDASSVYFLPDASLAFEPLDKLLAACREILTGTLDHHDELVLDVPGLGLHICEDSKYATQITLSQILDVYLHLCNNNGGQVIQPLYCHLSSRVSLASQYAYLCSAGAEGKTYTEIAADHSESPEVDGDGAEEPIEDGQDGGDHSPTKEEIEAVTERTDIQALSHADDTETLDQKEPAEDEIFSGHATRDSVPTASDADRPEAFAATAEPEATEQAALLADAEQEDGEPEDVYDETREPGDSETEQELRPDTQGQPGDDQEHETNSSHTVEGDVAETDFENIEGATREAEGSGQPTEEAEDLFRHEEDGPEPESSYKSDGDQEFLIAQDEFDDGVPEDITAIEQNQHQVATLPTTDDTVASLLPSDTEIVGEDSSHQASAVDNVDLGNLSPPITPVKGKQAKRKAEEDDELFLDLDTPDPKRRRPS</sequence>
<feature type="compositionally biased region" description="Polar residues" evidence="1">
    <location>
        <begin position="202"/>
        <end position="213"/>
    </location>
</feature>
<organism evidence="2 3">
    <name type="scientific">Fonsecaea nubica</name>
    <dbReference type="NCBI Taxonomy" id="856822"/>
    <lineage>
        <taxon>Eukaryota</taxon>
        <taxon>Fungi</taxon>
        <taxon>Dikarya</taxon>
        <taxon>Ascomycota</taxon>
        <taxon>Pezizomycotina</taxon>
        <taxon>Eurotiomycetes</taxon>
        <taxon>Chaetothyriomycetidae</taxon>
        <taxon>Chaetothyriales</taxon>
        <taxon>Herpotrichiellaceae</taxon>
        <taxon>Fonsecaea</taxon>
    </lineage>
</organism>
<keyword evidence="3" id="KW-1185">Reference proteome</keyword>
<dbReference type="RefSeq" id="XP_022504843.1">
    <property type="nucleotide sequence ID" value="XM_022639052.1"/>
</dbReference>
<dbReference type="GeneID" id="34584169"/>
<protein>
    <submittedName>
        <fullName evidence="2">Uncharacterized protein</fullName>
    </submittedName>
</protein>
<proteinExistence type="predicted"/>
<evidence type="ECO:0000313" key="3">
    <source>
        <dbReference type="Proteomes" id="UP000185904"/>
    </source>
</evidence>